<proteinExistence type="predicted"/>
<gene>
    <name evidence="1" type="ORF">JOB18_040202</name>
</gene>
<comment type="caution">
    <text evidence="1">The sequence shown here is derived from an EMBL/GenBank/DDBJ whole genome shotgun (WGS) entry which is preliminary data.</text>
</comment>
<keyword evidence="2" id="KW-1185">Reference proteome</keyword>
<evidence type="ECO:0000313" key="1">
    <source>
        <dbReference type="EMBL" id="KAG7523135.1"/>
    </source>
</evidence>
<accession>A0AAV6T161</accession>
<dbReference type="EMBL" id="JAGKHQ010000002">
    <property type="protein sequence ID" value="KAG7523135.1"/>
    <property type="molecule type" value="Genomic_DNA"/>
</dbReference>
<organism evidence="1 2">
    <name type="scientific">Solea senegalensis</name>
    <name type="common">Senegalese sole</name>
    <dbReference type="NCBI Taxonomy" id="28829"/>
    <lineage>
        <taxon>Eukaryota</taxon>
        <taxon>Metazoa</taxon>
        <taxon>Chordata</taxon>
        <taxon>Craniata</taxon>
        <taxon>Vertebrata</taxon>
        <taxon>Euteleostomi</taxon>
        <taxon>Actinopterygii</taxon>
        <taxon>Neopterygii</taxon>
        <taxon>Teleostei</taxon>
        <taxon>Neoteleostei</taxon>
        <taxon>Acanthomorphata</taxon>
        <taxon>Carangaria</taxon>
        <taxon>Pleuronectiformes</taxon>
        <taxon>Pleuronectoidei</taxon>
        <taxon>Soleidae</taxon>
        <taxon>Solea</taxon>
    </lineage>
</organism>
<evidence type="ECO:0000313" key="2">
    <source>
        <dbReference type="Proteomes" id="UP000693946"/>
    </source>
</evidence>
<name>A0AAV6T161_SOLSE</name>
<reference evidence="1 2" key="1">
    <citation type="journal article" date="2021" name="Sci. Rep.">
        <title>Chromosome anchoring in Senegalese sole (Solea senegalensis) reveals sex-associated markers and genome rearrangements in flatfish.</title>
        <authorList>
            <person name="Guerrero-Cozar I."/>
            <person name="Gomez-Garrido J."/>
            <person name="Berbel C."/>
            <person name="Martinez-Blanch J.F."/>
            <person name="Alioto T."/>
            <person name="Claros M.G."/>
            <person name="Gagnaire P.A."/>
            <person name="Manchado M."/>
        </authorList>
    </citation>
    <scope>NUCLEOTIDE SEQUENCE [LARGE SCALE GENOMIC DNA]</scope>
    <source>
        <strain evidence="1">Sse05_10M</strain>
    </source>
</reference>
<dbReference type="AlphaFoldDB" id="A0AAV6T161"/>
<protein>
    <submittedName>
        <fullName evidence="1">Uncharacterized protein</fullName>
    </submittedName>
</protein>
<dbReference type="Proteomes" id="UP000693946">
    <property type="component" value="Linkage Group LG10"/>
</dbReference>
<sequence length="112" mass="12363">MAAASPEQPMVLRVVETDRARKLKLSARPASVDALINIIKEQLEIDLDFSLLYEDSDFDGKLTSLADIEELPQKAVVHISLSQDSSSIASTDLLSDVSSPERLSRWIVIELP</sequence>